<dbReference type="Proteomes" id="UP000761264">
    <property type="component" value="Unassembled WGS sequence"/>
</dbReference>
<accession>A0A967F3H3</accession>
<evidence type="ECO:0000313" key="1">
    <source>
        <dbReference type="EMBL" id="NIA72534.1"/>
    </source>
</evidence>
<keyword evidence="2" id="KW-1185">Reference proteome</keyword>
<proteinExistence type="predicted"/>
<gene>
    <name evidence="1" type="ORF">HBA54_28495</name>
</gene>
<dbReference type="RefSeq" id="WP_167232109.1">
    <property type="nucleotide sequence ID" value="NZ_JAAQPH010000053.1"/>
</dbReference>
<dbReference type="Gene3D" id="3.40.630.30">
    <property type="match status" value="1"/>
</dbReference>
<dbReference type="EMBL" id="JAAQPH010000053">
    <property type="protein sequence ID" value="NIA72534.1"/>
    <property type="molecule type" value="Genomic_DNA"/>
</dbReference>
<dbReference type="SUPFAM" id="SSF55729">
    <property type="entry name" value="Acyl-CoA N-acyltransferases (Nat)"/>
    <property type="match status" value="1"/>
</dbReference>
<sequence>MLEIILFKPSHLADIDPPKLLREPMRLFAMAYRHRGPALTFVEDGRVLGCFGLIIDGREARVWAFLSSLLRNRPLALHRMVKRTLPKLKRHYGLDSILAEAHPDHRASRCWLERLGFRFDGVAQRCPIVGERHLRYVY</sequence>
<organism evidence="1 2">
    <name type="scientific">Pelagibius litoralis</name>
    <dbReference type="NCBI Taxonomy" id="374515"/>
    <lineage>
        <taxon>Bacteria</taxon>
        <taxon>Pseudomonadati</taxon>
        <taxon>Pseudomonadota</taxon>
        <taxon>Alphaproteobacteria</taxon>
        <taxon>Rhodospirillales</taxon>
        <taxon>Rhodovibrionaceae</taxon>
        <taxon>Pelagibius</taxon>
    </lineage>
</organism>
<name>A0A967F3H3_9PROT</name>
<evidence type="ECO:0000313" key="2">
    <source>
        <dbReference type="Proteomes" id="UP000761264"/>
    </source>
</evidence>
<evidence type="ECO:0008006" key="3">
    <source>
        <dbReference type="Google" id="ProtNLM"/>
    </source>
</evidence>
<dbReference type="AlphaFoldDB" id="A0A967F3H3"/>
<reference evidence="1" key="1">
    <citation type="submission" date="2020-03" db="EMBL/GenBank/DDBJ databases">
        <title>Genome of Pelagibius litoralis DSM 21314T.</title>
        <authorList>
            <person name="Wang G."/>
        </authorList>
    </citation>
    <scope>NUCLEOTIDE SEQUENCE</scope>
    <source>
        <strain evidence="1">DSM 21314</strain>
    </source>
</reference>
<dbReference type="InterPro" id="IPR016181">
    <property type="entry name" value="Acyl_CoA_acyltransferase"/>
</dbReference>
<protein>
    <recommendedName>
        <fullName evidence="3">N-acetyltransferase domain-containing protein</fullName>
    </recommendedName>
</protein>
<comment type="caution">
    <text evidence="1">The sequence shown here is derived from an EMBL/GenBank/DDBJ whole genome shotgun (WGS) entry which is preliminary data.</text>
</comment>